<evidence type="ECO:0000259" key="7">
    <source>
        <dbReference type="PROSITE" id="PS50983"/>
    </source>
</evidence>
<dbReference type="PROSITE" id="PS50983">
    <property type="entry name" value="FE_B12_PBP"/>
    <property type="match status" value="1"/>
</dbReference>
<evidence type="ECO:0000256" key="2">
    <source>
        <dbReference type="ARBA" id="ARBA00008814"/>
    </source>
</evidence>
<organism evidence="8 9">
    <name type="scientific">Tsukamurella pseudospumae</name>
    <dbReference type="NCBI Taxonomy" id="239498"/>
    <lineage>
        <taxon>Bacteria</taxon>
        <taxon>Bacillati</taxon>
        <taxon>Actinomycetota</taxon>
        <taxon>Actinomycetes</taxon>
        <taxon>Mycobacteriales</taxon>
        <taxon>Tsukamurellaceae</taxon>
        <taxon>Tsukamurella</taxon>
    </lineage>
</organism>
<accession>A0A138AIL2</accession>
<dbReference type="Proteomes" id="UP000070258">
    <property type="component" value="Unassembled WGS sequence"/>
</dbReference>
<evidence type="ECO:0000256" key="6">
    <source>
        <dbReference type="SAM" id="SignalP"/>
    </source>
</evidence>
<evidence type="ECO:0000256" key="4">
    <source>
        <dbReference type="ARBA" id="ARBA00022729"/>
    </source>
</evidence>
<dbReference type="RefSeq" id="WP_068571305.1">
    <property type="nucleotide sequence ID" value="NZ_LSRF01000033.1"/>
</dbReference>
<comment type="similarity">
    <text evidence="2">Belongs to the bacterial solute-binding protein 8 family.</text>
</comment>
<evidence type="ECO:0000256" key="3">
    <source>
        <dbReference type="ARBA" id="ARBA00022448"/>
    </source>
</evidence>
<dbReference type="OrthoDB" id="9793175at2"/>
<dbReference type="PROSITE" id="PS51257">
    <property type="entry name" value="PROKAR_LIPOPROTEIN"/>
    <property type="match status" value="1"/>
</dbReference>
<protein>
    <submittedName>
        <fullName evidence="8">Iron siderophore-binding protein</fullName>
    </submittedName>
</protein>
<dbReference type="CDD" id="cd01146">
    <property type="entry name" value="FhuD"/>
    <property type="match status" value="1"/>
</dbReference>
<feature type="chain" id="PRO_5038333520" evidence="6">
    <location>
        <begin position="21"/>
        <end position="330"/>
    </location>
</feature>
<name>A0A138AIL2_9ACTN</name>
<dbReference type="Gene3D" id="3.40.50.1980">
    <property type="entry name" value="Nitrogenase molybdenum iron protein domain"/>
    <property type="match status" value="2"/>
</dbReference>
<dbReference type="PANTHER" id="PTHR30532">
    <property type="entry name" value="IRON III DICITRATE-BINDING PERIPLASMIC PROTEIN"/>
    <property type="match status" value="1"/>
</dbReference>
<evidence type="ECO:0000256" key="5">
    <source>
        <dbReference type="SAM" id="MobiDB-lite"/>
    </source>
</evidence>
<evidence type="ECO:0000256" key="1">
    <source>
        <dbReference type="ARBA" id="ARBA00004196"/>
    </source>
</evidence>
<gene>
    <name evidence="8" type="ORF">AXK60_07320</name>
</gene>
<reference evidence="9" key="1">
    <citation type="submission" date="2016-02" db="EMBL/GenBank/DDBJ databases">
        <authorList>
            <person name="Wen L."/>
            <person name="He K."/>
            <person name="Yang H."/>
        </authorList>
    </citation>
    <scope>NUCLEOTIDE SEQUENCE [LARGE SCALE GENOMIC DNA]</scope>
    <source>
        <strain evidence="9">JCM 15929</strain>
    </source>
</reference>
<comment type="subcellular location">
    <subcellularLocation>
        <location evidence="1">Cell envelope</location>
    </subcellularLocation>
</comment>
<dbReference type="GO" id="GO:1901678">
    <property type="term" value="P:iron coordination entity transport"/>
    <property type="evidence" value="ECO:0007669"/>
    <property type="project" value="UniProtKB-ARBA"/>
</dbReference>
<sequence length="330" mass="34482">MKLSLARVTLAALTIGALTACGSGAPSDSANSSTSAGGGFPRTVEHAMGTTTIPSAPQRVAALDASFTDATLMLDTKVVAFTEYNTLGSKLPDYLGASATNFGAEAVSVGKLAAPSLEKVIATKPDLIVSAKVRHGKEYQQLSGIAPTVFSETTGPTWKDNIRLLAKALGKETLADQRLAEYEAQARAVGAAVKAKAGPDTTISVVRFLDGPTRLYAKKSFSGIVLQDAGLARPASQDIDDFMTEISAERIPAADGTKIFVTTNGDKGSDSLNTFRQNPLWAPLVPRVVEVKDAEWMSAVSVQGAYHILADIAKAFDVTGPVVPAWISGK</sequence>
<feature type="compositionally biased region" description="Polar residues" evidence="5">
    <location>
        <begin position="26"/>
        <end position="35"/>
    </location>
</feature>
<dbReference type="PANTHER" id="PTHR30532:SF25">
    <property type="entry name" value="IRON(III) DICITRATE-BINDING PERIPLASMIC PROTEIN"/>
    <property type="match status" value="1"/>
</dbReference>
<proteinExistence type="inferred from homology"/>
<dbReference type="SUPFAM" id="SSF53807">
    <property type="entry name" value="Helical backbone' metal receptor"/>
    <property type="match status" value="1"/>
</dbReference>
<evidence type="ECO:0000313" key="9">
    <source>
        <dbReference type="Proteomes" id="UP000070258"/>
    </source>
</evidence>
<dbReference type="EMBL" id="LSRF01000033">
    <property type="protein sequence ID" value="KXP10270.1"/>
    <property type="molecule type" value="Genomic_DNA"/>
</dbReference>
<comment type="caution">
    <text evidence="8">The sequence shown here is derived from an EMBL/GenBank/DDBJ whole genome shotgun (WGS) entry which is preliminary data.</text>
</comment>
<dbReference type="InterPro" id="IPR051313">
    <property type="entry name" value="Bact_iron-sidero_bind"/>
</dbReference>
<dbReference type="Pfam" id="PF01497">
    <property type="entry name" value="Peripla_BP_2"/>
    <property type="match status" value="1"/>
</dbReference>
<feature type="domain" description="Fe/B12 periplasmic-binding" evidence="7">
    <location>
        <begin position="59"/>
        <end position="320"/>
    </location>
</feature>
<dbReference type="AlphaFoldDB" id="A0A138AIL2"/>
<keyword evidence="3" id="KW-0813">Transport</keyword>
<dbReference type="InterPro" id="IPR002491">
    <property type="entry name" value="ABC_transptr_periplasmic_BD"/>
</dbReference>
<keyword evidence="4 6" id="KW-0732">Signal</keyword>
<dbReference type="GO" id="GO:0030288">
    <property type="term" value="C:outer membrane-bounded periplasmic space"/>
    <property type="evidence" value="ECO:0007669"/>
    <property type="project" value="TreeGrafter"/>
</dbReference>
<evidence type="ECO:0000313" key="8">
    <source>
        <dbReference type="EMBL" id="KXP10270.1"/>
    </source>
</evidence>
<dbReference type="STRING" id="239498.AXK60_07320"/>
<feature type="region of interest" description="Disordered" evidence="5">
    <location>
        <begin position="23"/>
        <end position="45"/>
    </location>
</feature>
<feature type="signal peptide" evidence="6">
    <location>
        <begin position="1"/>
        <end position="20"/>
    </location>
</feature>